<protein>
    <submittedName>
        <fullName evidence="1">Uncharacterized protein</fullName>
    </submittedName>
</protein>
<comment type="caution">
    <text evidence="1">The sequence shown here is derived from an EMBL/GenBank/DDBJ whole genome shotgun (WGS) entry which is preliminary data.</text>
</comment>
<accession>A0A2P5DUW4</accession>
<dbReference type="AlphaFoldDB" id="A0A2P5DUW4"/>
<gene>
    <name evidence="1" type="ORF">PanWU01x14_030890</name>
</gene>
<name>A0A2P5DUW4_PARAD</name>
<dbReference type="EMBL" id="JXTB01000015">
    <property type="protein sequence ID" value="PON77080.1"/>
    <property type="molecule type" value="Genomic_DNA"/>
</dbReference>
<reference evidence="2" key="1">
    <citation type="submission" date="2016-06" db="EMBL/GenBank/DDBJ databases">
        <title>Parallel loss of symbiosis genes in relatives of nitrogen-fixing non-legume Parasponia.</title>
        <authorList>
            <person name="Van Velzen R."/>
            <person name="Holmer R."/>
            <person name="Bu F."/>
            <person name="Rutten L."/>
            <person name="Van Zeijl A."/>
            <person name="Liu W."/>
            <person name="Santuari L."/>
            <person name="Cao Q."/>
            <person name="Sharma T."/>
            <person name="Shen D."/>
            <person name="Roswanjaya Y."/>
            <person name="Wardhani T."/>
            <person name="Kalhor M.S."/>
            <person name="Jansen J."/>
            <person name="Van den Hoogen J."/>
            <person name="Gungor B."/>
            <person name="Hartog M."/>
            <person name="Hontelez J."/>
            <person name="Verver J."/>
            <person name="Yang W.-C."/>
            <person name="Schijlen E."/>
            <person name="Repin R."/>
            <person name="Schilthuizen M."/>
            <person name="Schranz E."/>
            <person name="Heidstra R."/>
            <person name="Miyata K."/>
            <person name="Fedorova E."/>
            <person name="Kohlen W."/>
            <person name="Bisseling T."/>
            <person name="Smit S."/>
            <person name="Geurts R."/>
        </authorList>
    </citation>
    <scope>NUCLEOTIDE SEQUENCE [LARGE SCALE GENOMIC DNA]</scope>
    <source>
        <strain evidence="2">cv. WU1-14</strain>
    </source>
</reference>
<dbReference type="Proteomes" id="UP000237105">
    <property type="component" value="Unassembled WGS sequence"/>
</dbReference>
<evidence type="ECO:0000313" key="2">
    <source>
        <dbReference type="Proteomes" id="UP000237105"/>
    </source>
</evidence>
<organism evidence="1 2">
    <name type="scientific">Parasponia andersonii</name>
    <name type="common">Sponia andersonii</name>
    <dbReference type="NCBI Taxonomy" id="3476"/>
    <lineage>
        <taxon>Eukaryota</taxon>
        <taxon>Viridiplantae</taxon>
        <taxon>Streptophyta</taxon>
        <taxon>Embryophyta</taxon>
        <taxon>Tracheophyta</taxon>
        <taxon>Spermatophyta</taxon>
        <taxon>Magnoliopsida</taxon>
        <taxon>eudicotyledons</taxon>
        <taxon>Gunneridae</taxon>
        <taxon>Pentapetalae</taxon>
        <taxon>rosids</taxon>
        <taxon>fabids</taxon>
        <taxon>Rosales</taxon>
        <taxon>Cannabaceae</taxon>
        <taxon>Parasponia</taxon>
    </lineage>
</organism>
<evidence type="ECO:0000313" key="1">
    <source>
        <dbReference type="EMBL" id="PON77080.1"/>
    </source>
</evidence>
<keyword evidence="2" id="KW-1185">Reference proteome</keyword>
<proteinExistence type="predicted"/>
<sequence>PPCNKVVIDGMHWHFDAKTCNWSYKGKTYPVSKERVVPMTMMKVILVVTKMVELPPLKKLHHQMDTFVEDFNTFSEA</sequence>
<feature type="non-terminal residue" evidence="1">
    <location>
        <position position="1"/>
    </location>
</feature>